<evidence type="ECO:0000313" key="2">
    <source>
        <dbReference type="Proteomes" id="UP000028839"/>
    </source>
</evidence>
<organism evidence="1 2">
    <name type="scientific">Nitrosococcus oceani C-27</name>
    <dbReference type="NCBI Taxonomy" id="314279"/>
    <lineage>
        <taxon>Bacteria</taxon>
        <taxon>Pseudomonadati</taxon>
        <taxon>Pseudomonadota</taxon>
        <taxon>Gammaproteobacteria</taxon>
        <taxon>Chromatiales</taxon>
        <taxon>Chromatiaceae</taxon>
        <taxon>Nitrosococcus</taxon>
    </lineage>
</organism>
<comment type="caution">
    <text evidence="1">The sequence shown here is derived from an EMBL/GenBank/DDBJ whole genome shotgun (WGS) entry which is preliminary data.</text>
</comment>
<dbReference type="AlphaFoldDB" id="A0A0E2Z4R1"/>
<evidence type="ECO:0008006" key="3">
    <source>
        <dbReference type="Google" id="ProtNLM"/>
    </source>
</evidence>
<evidence type="ECO:0000313" key="1">
    <source>
        <dbReference type="EMBL" id="KFI20196.1"/>
    </source>
</evidence>
<proteinExistence type="predicted"/>
<sequence>MPREVIYERACYLTRLRYLIKDSLFKELDKPSMIVMDNASHRMLPLPTYFPGFNPTEQFFRPLVKNYLELL</sequence>
<reference evidence="1 2" key="1">
    <citation type="submission" date="2014-07" db="EMBL/GenBank/DDBJ databases">
        <title>Comparative analysis of Nitrosococcus oceani genome inventories of strains from Pacific and Atlantic gyres.</title>
        <authorList>
            <person name="Lim C.K."/>
            <person name="Wang L."/>
            <person name="Sayavedra-Soto L.A."/>
            <person name="Klotz M.G."/>
        </authorList>
    </citation>
    <scope>NUCLEOTIDE SEQUENCE [LARGE SCALE GENOMIC DNA]</scope>
    <source>
        <strain evidence="1 2">C-27</strain>
    </source>
</reference>
<gene>
    <name evidence="1" type="ORF">IB75_04615</name>
</gene>
<name>A0A0E2Z4R1_9GAMM</name>
<dbReference type="HOGENOM" id="CLU_2735946_0_0_6"/>
<dbReference type="OrthoDB" id="5762865at2"/>
<protein>
    <recommendedName>
        <fullName evidence="3">Transposase</fullName>
    </recommendedName>
</protein>
<dbReference type="Proteomes" id="UP000028839">
    <property type="component" value="Unassembled WGS sequence"/>
</dbReference>
<accession>A0A0E2Z4R1</accession>
<dbReference type="EMBL" id="JPGN01000025">
    <property type="protein sequence ID" value="KFI20196.1"/>
    <property type="molecule type" value="Genomic_DNA"/>
</dbReference>